<comment type="caution">
    <text evidence="2">The sequence shown here is derived from an EMBL/GenBank/DDBJ whole genome shotgun (WGS) entry which is preliminary data.</text>
</comment>
<accession>A0A7X3LGK2</accession>
<reference evidence="2 3" key="1">
    <citation type="submission" date="2019-12" db="EMBL/GenBank/DDBJ databases">
        <title>Paenibacillus sp. nov., an endophytic bacterium isolated from the stem of Dendrobium.</title>
        <authorList>
            <person name="Zhao R."/>
        </authorList>
    </citation>
    <scope>NUCLEOTIDE SEQUENCE [LARGE SCALE GENOMIC DNA]</scope>
    <source>
        <strain evidence="2 3">HJL G12</strain>
    </source>
</reference>
<organism evidence="2 3">
    <name type="scientific">Paenibacillus dendrobii</name>
    <dbReference type="NCBI Taxonomy" id="2691084"/>
    <lineage>
        <taxon>Bacteria</taxon>
        <taxon>Bacillati</taxon>
        <taxon>Bacillota</taxon>
        <taxon>Bacilli</taxon>
        <taxon>Bacillales</taxon>
        <taxon>Paenibacillaceae</taxon>
        <taxon>Paenibacillus</taxon>
    </lineage>
</organism>
<dbReference type="Proteomes" id="UP000460318">
    <property type="component" value="Unassembled WGS sequence"/>
</dbReference>
<keyword evidence="1" id="KW-0175">Coiled coil</keyword>
<proteinExistence type="predicted"/>
<sequence>MVYEDKRFYHKETCHLEHLKAKAATQKENEEWDDLYQYIIKLHDLVVLPKGNITRLKDLRSGFVMKNGKKVKQWRTGPDFNLMLDAYKLSEDSIRWCIKNKLDGSNDVKAVNYGISIMIDKLNEANERKKNRQRQLEQIQLESKNTKGITNYEVIYKPKSENDNDISEFL</sequence>
<gene>
    <name evidence="2" type="ORF">GRF59_14565</name>
</gene>
<feature type="coiled-coil region" evidence="1">
    <location>
        <begin position="115"/>
        <end position="142"/>
    </location>
</feature>
<evidence type="ECO:0000256" key="1">
    <source>
        <dbReference type="SAM" id="Coils"/>
    </source>
</evidence>
<name>A0A7X3LGK2_9BACL</name>
<keyword evidence="3" id="KW-1185">Reference proteome</keyword>
<evidence type="ECO:0000313" key="3">
    <source>
        <dbReference type="Proteomes" id="UP000460318"/>
    </source>
</evidence>
<dbReference type="AlphaFoldDB" id="A0A7X3LGK2"/>
<protein>
    <submittedName>
        <fullName evidence="2">Uncharacterized protein</fullName>
    </submittedName>
</protein>
<evidence type="ECO:0000313" key="2">
    <source>
        <dbReference type="EMBL" id="MWV44841.1"/>
    </source>
</evidence>
<dbReference type="EMBL" id="WUBI01000002">
    <property type="protein sequence ID" value="MWV44841.1"/>
    <property type="molecule type" value="Genomic_DNA"/>
</dbReference>